<dbReference type="EMBL" id="CP035494">
    <property type="protein sequence ID" value="QAY60419.1"/>
    <property type="molecule type" value="Genomic_DNA"/>
</dbReference>
<evidence type="ECO:0000313" key="10">
    <source>
        <dbReference type="EMBL" id="QAY60419.1"/>
    </source>
</evidence>
<feature type="transmembrane region" description="Helical" evidence="7">
    <location>
        <begin position="277"/>
        <end position="304"/>
    </location>
</feature>
<evidence type="ECO:0000256" key="4">
    <source>
        <dbReference type="ARBA" id="ARBA00022989"/>
    </source>
</evidence>
<evidence type="ECO:0000256" key="1">
    <source>
        <dbReference type="ARBA" id="ARBA00004651"/>
    </source>
</evidence>
<dbReference type="InterPro" id="IPR025857">
    <property type="entry name" value="MacB_PCD"/>
</dbReference>
<evidence type="ECO:0000313" key="11">
    <source>
        <dbReference type="Proteomes" id="UP000293995"/>
    </source>
</evidence>
<reference evidence="10 11" key="1">
    <citation type="submission" date="2019-01" db="EMBL/GenBank/DDBJ databases">
        <title>Genome sequencing of strain DFW100M-13.</title>
        <authorList>
            <person name="Heo J."/>
            <person name="Kim S.-J."/>
            <person name="Kim J.-S."/>
            <person name="Hong S.-B."/>
            <person name="Kwon S.-W."/>
        </authorList>
    </citation>
    <scope>NUCLEOTIDE SEQUENCE [LARGE SCALE GENOMIC DNA]</scope>
    <source>
        <strain evidence="10 11">DFW100M-13</strain>
    </source>
</reference>
<evidence type="ECO:0000256" key="2">
    <source>
        <dbReference type="ARBA" id="ARBA00022475"/>
    </source>
</evidence>
<dbReference type="RefSeq" id="WP_129389776.1">
    <property type="nucleotide sequence ID" value="NZ_CP035494.1"/>
</dbReference>
<dbReference type="GO" id="GO:0005886">
    <property type="term" value="C:plasma membrane"/>
    <property type="evidence" value="ECO:0007669"/>
    <property type="project" value="UniProtKB-SubCell"/>
</dbReference>
<evidence type="ECO:0000259" key="9">
    <source>
        <dbReference type="Pfam" id="PF12704"/>
    </source>
</evidence>
<keyword evidence="3 7" id="KW-0812">Transmembrane</keyword>
<name>A0A4P6EGX6_9MICO</name>
<feature type="domain" description="ABC3 transporter permease C-terminal" evidence="8">
    <location>
        <begin position="281"/>
        <end position="394"/>
    </location>
</feature>
<comment type="similarity">
    <text evidence="6">Belongs to the ABC-4 integral membrane protein family.</text>
</comment>
<keyword evidence="5 7" id="KW-0472">Membrane</keyword>
<keyword evidence="4 7" id="KW-1133">Transmembrane helix</keyword>
<feature type="transmembrane region" description="Helical" evidence="7">
    <location>
        <begin position="367"/>
        <end position="387"/>
    </location>
</feature>
<dbReference type="PANTHER" id="PTHR30572">
    <property type="entry name" value="MEMBRANE COMPONENT OF TRANSPORTER-RELATED"/>
    <property type="match status" value="1"/>
</dbReference>
<evidence type="ECO:0000256" key="3">
    <source>
        <dbReference type="ARBA" id="ARBA00022692"/>
    </source>
</evidence>
<keyword evidence="11" id="KW-1185">Reference proteome</keyword>
<dbReference type="InterPro" id="IPR050250">
    <property type="entry name" value="Macrolide_Exporter_MacB"/>
</dbReference>
<protein>
    <submittedName>
        <fullName evidence="10">ABC transporter permease</fullName>
    </submittedName>
</protein>
<dbReference type="PANTHER" id="PTHR30572:SF4">
    <property type="entry name" value="ABC TRANSPORTER PERMEASE YTRF"/>
    <property type="match status" value="1"/>
</dbReference>
<feature type="transmembrane region" description="Helical" evidence="7">
    <location>
        <begin position="31"/>
        <end position="51"/>
    </location>
</feature>
<gene>
    <name evidence="10" type="ORF">ET475_10760</name>
</gene>
<comment type="subcellular location">
    <subcellularLocation>
        <location evidence="1">Cell membrane</location>
        <topology evidence="1">Multi-pass membrane protein</topology>
    </subcellularLocation>
</comment>
<dbReference type="AlphaFoldDB" id="A0A4P6EGX6"/>
<evidence type="ECO:0000256" key="6">
    <source>
        <dbReference type="ARBA" id="ARBA00038076"/>
    </source>
</evidence>
<dbReference type="Pfam" id="PF12704">
    <property type="entry name" value="MacB_PCD"/>
    <property type="match status" value="1"/>
</dbReference>
<dbReference type="Proteomes" id="UP000293995">
    <property type="component" value="Chromosome"/>
</dbReference>
<proteinExistence type="inferred from homology"/>
<evidence type="ECO:0000256" key="5">
    <source>
        <dbReference type="ARBA" id="ARBA00023136"/>
    </source>
</evidence>
<dbReference type="KEGG" id="mprt:ET475_10760"/>
<organism evidence="10 11">
    <name type="scientific">Microbacterium protaetiae</name>
    <dbReference type="NCBI Taxonomy" id="2509458"/>
    <lineage>
        <taxon>Bacteria</taxon>
        <taxon>Bacillati</taxon>
        <taxon>Actinomycetota</taxon>
        <taxon>Actinomycetes</taxon>
        <taxon>Micrococcales</taxon>
        <taxon>Microbacteriaceae</taxon>
        <taxon>Microbacterium</taxon>
    </lineage>
</organism>
<evidence type="ECO:0000259" key="8">
    <source>
        <dbReference type="Pfam" id="PF02687"/>
    </source>
</evidence>
<evidence type="ECO:0000256" key="7">
    <source>
        <dbReference type="SAM" id="Phobius"/>
    </source>
</evidence>
<dbReference type="OrthoDB" id="9780560at2"/>
<dbReference type="GO" id="GO:0022857">
    <property type="term" value="F:transmembrane transporter activity"/>
    <property type="evidence" value="ECO:0007669"/>
    <property type="project" value="TreeGrafter"/>
</dbReference>
<dbReference type="InterPro" id="IPR003838">
    <property type="entry name" value="ABC3_permease_C"/>
</dbReference>
<dbReference type="Pfam" id="PF02687">
    <property type="entry name" value="FtsX"/>
    <property type="match status" value="1"/>
</dbReference>
<feature type="transmembrane region" description="Helical" evidence="7">
    <location>
        <begin position="335"/>
        <end position="361"/>
    </location>
</feature>
<accession>A0A4P6EGX6</accession>
<sequence>MIARKRARVRPSLQRILQEAMSGVMLRASRSPLTVTGIALGVASFISVLGMTTSANGQINNEFLSAEATLIQVVPAGGEAADALFPDNADQAVAAINGVTAVGRSWAVSDAAVSRLSDSIVPPSTVQPPVRAATPGYWTLIGPTLKTGRVFDSFLRDQPVAVLGASVAKDLGISDLSDQTAVIVNGQRLVVIGIVRDTRGSSAALNSVTVPAEYARTHFLPPGQNEQMVVDTASGAAATVSKQIAFALNPRSPDTYKITPPPLPTLVRDRVGGFTQFLFYSLAGIGIVVSGVGIANVSLIGVIARTREIALRRSLGALPRHVAAQFLIESGVRGLLGGSLGTALGVATITIVCVLLGWSAIIEPWSLIVGPLLGVAVGTIAGLYPAIRATHVEPVEAFRQ</sequence>
<feature type="domain" description="MacB-like periplasmic core" evidence="9">
    <location>
        <begin position="33"/>
        <end position="244"/>
    </location>
</feature>
<keyword evidence="2" id="KW-1003">Cell membrane</keyword>